<accession>A0A0C2J2Q2</accession>
<evidence type="ECO:0000313" key="4">
    <source>
        <dbReference type="Proteomes" id="UP000031575"/>
    </source>
</evidence>
<dbReference type="CDD" id="cd06257">
    <property type="entry name" value="DnaJ"/>
    <property type="match status" value="1"/>
</dbReference>
<dbReference type="GO" id="GO:0005737">
    <property type="term" value="C:cytoplasm"/>
    <property type="evidence" value="ECO:0007669"/>
    <property type="project" value="TreeGrafter"/>
</dbReference>
<evidence type="ECO:0000256" key="1">
    <source>
        <dbReference type="SAM" id="MobiDB-lite"/>
    </source>
</evidence>
<feature type="compositionally biased region" description="Basic and acidic residues" evidence="1">
    <location>
        <begin position="233"/>
        <end position="253"/>
    </location>
</feature>
<proteinExistence type="predicted"/>
<dbReference type="PROSITE" id="PS50076">
    <property type="entry name" value="DNAJ_2"/>
    <property type="match status" value="1"/>
</dbReference>
<feature type="compositionally biased region" description="Low complexity" evidence="1">
    <location>
        <begin position="162"/>
        <end position="198"/>
    </location>
</feature>
<dbReference type="GO" id="GO:0051082">
    <property type="term" value="F:unfolded protein binding"/>
    <property type="evidence" value="ECO:0007669"/>
    <property type="project" value="TreeGrafter"/>
</dbReference>
<dbReference type="InterPro" id="IPR036869">
    <property type="entry name" value="J_dom_sf"/>
</dbReference>
<dbReference type="SMART" id="SM00271">
    <property type="entry name" value="DnaJ"/>
    <property type="match status" value="1"/>
</dbReference>
<dbReference type="Proteomes" id="UP000031575">
    <property type="component" value="Unassembled WGS sequence"/>
</dbReference>
<feature type="compositionally biased region" description="Polar residues" evidence="1">
    <location>
        <begin position="266"/>
        <end position="284"/>
    </location>
</feature>
<feature type="region of interest" description="Disordered" evidence="1">
    <location>
        <begin position="144"/>
        <end position="286"/>
    </location>
</feature>
<sequence length="331" mass="37356">MVADTELYERLGVTYDASADQIRRSYRRAAMLWHPDRNPDDPEAAEKFKACLEAYEILSNPNQRTLYDTYGLSGVLRTAADPEMSPEAQYAQPPPQPASSSGRQYRQRSRPQQRPPQPSPFDDFFSSRRHSSFHDMFNDDFFNDPFFSSTRPPPMHSDFPPSQRSSRQAQSQSQSQSQSQQTPRFSFSSSFTFSTSSSNGGGGGGGSYTTHTQSWNSRDGHQSRHTSGTIRPDGVHVRHDDGIDSNRRVDSRRSSHRPTSGDVYTDNDNVVPQARQSQSMQQGMESPFNMGGGFFNLFANMSNMMSSSFGNNMFGDRDPPARQQQGRQRWQ</sequence>
<name>A0A0C2J2Q2_9PEZI</name>
<protein>
    <recommendedName>
        <fullName evidence="2">J domain-containing protein</fullName>
    </recommendedName>
</protein>
<dbReference type="OrthoDB" id="10250354at2759"/>
<organism evidence="3 4">
    <name type="scientific">Sporothrix brasiliensis 5110</name>
    <dbReference type="NCBI Taxonomy" id="1398154"/>
    <lineage>
        <taxon>Eukaryota</taxon>
        <taxon>Fungi</taxon>
        <taxon>Dikarya</taxon>
        <taxon>Ascomycota</taxon>
        <taxon>Pezizomycotina</taxon>
        <taxon>Sordariomycetes</taxon>
        <taxon>Sordariomycetidae</taxon>
        <taxon>Ophiostomatales</taxon>
        <taxon>Ophiostomataceae</taxon>
        <taxon>Sporothrix</taxon>
    </lineage>
</organism>
<dbReference type="GO" id="GO:0051087">
    <property type="term" value="F:protein-folding chaperone binding"/>
    <property type="evidence" value="ECO:0007669"/>
    <property type="project" value="TreeGrafter"/>
</dbReference>
<dbReference type="VEuPathDB" id="FungiDB:SPBR_01890"/>
<dbReference type="InterPro" id="IPR001623">
    <property type="entry name" value="DnaJ_domain"/>
</dbReference>
<gene>
    <name evidence="3" type="ORF">SPBR_01890</name>
</gene>
<dbReference type="PRINTS" id="PR00625">
    <property type="entry name" value="JDOMAIN"/>
</dbReference>
<keyword evidence="4" id="KW-1185">Reference proteome</keyword>
<reference evidence="3 4" key="1">
    <citation type="journal article" date="2014" name="BMC Genomics">
        <title>Comparative genomics of the major fungal agents of human and animal Sporotrichosis: Sporothrix schenckii and Sporothrix brasiliensis.</title>
        <authorList>
            <person name="Teixeira M.M."/>
            <person name="de Almeida L.G."/>
            <person name="Kubitschek-Barreira P."/>
            <person name="Alves F.L."/>
            <person name="Kioshima E.S."/>
            <person name="Abadio A.K."/>
            <person name="Fernandes L."/>
            <person name="Derengowski L.S."/>
            <person name="Ferreira K.S."/>
            <person name="Souza R.C."/>
            <person name="Ruiz J.C."/>
            <person name="de Andrade N.C."/>
            <person name="Paes H.C."/>
            <person name="Nicola A.M."/>
            <person name="Albuquerque P."/>
            <person name="Gerber A.L."/>
            <person name="Martins V.P."/>
            <person name="Peconick L.D."/>
            <person name="Neto A.V."/>
            <person name="Chaucanez C.B."/>
            <person name="Silva P.A."/>
            <person name="Cunha O.L."/>
            <person name="de Oliveira F.F."/>
            <person name="dos Santos T.C."/>
            <person name="Barros A.L."/>
            <person name="Soares M.A."/>
            <person name="de Oliveira L.M."/>
            <person name="Marini M.M."/>
            <person name="Villalobos-Duno H."/>
            <person name="Cunha M.M."/>
            <person name="de Hoog S."/>
            <person name="da Silveira J.F."/>
            <person name="Henrissat B."/>
            <person name="Nino-Vega G.A."/>
            <person name="Cisalpino P.S."/>
            <person name="Mora-Montes H.M."/>
            <person name="Almeida S.R."/>
            <person name="Stajich J.E."/>
            <person name="Lopes-Bezerra L.M."/>
            <person name="Vasconcelos A.T."/>
            <person name="Felipe M.S."/>
        </authorList>
    </citation>
    <scope>NUCLEOTIDE SEQUENCE [LARGE SCALE GENOMIC DNA]</scope>
    <source>
        <strain evidence="3 4">5110</strain>
    </source>
</reference>
<dbReference type="GO" id="GO:0005634">
    <property type="term" value="C:nucleus"/>
    <property type="evidence" value="ECO:0007669"/>
    <property type="project" value="TreeGrafter"/>
</dbReference>
<evidence type="ECO:0000313" key="3">
    <source>
        <dbReference type="EMBL" id="KIH91367.1"/>
    </source>
</evidence>
<dbReference type="PANTHER" id="PTHR43948:SF10">
    <property type="entry name" value="MRJ, ISOFORM E"/>
    <property type="match status" value="1"/>
</dbReference>
<dbReference type="RefSeq" id="XP_040619377.1">
    <property type="nucleotide sequence ID" value="XM_040760200.1"/>
</dbReference>
<dbReference type="SUPFAM" id="SSF46565">
    <property type="entry name" value="Chaperone J-domain"/>
    <property type="match status" value="1"/>
</dbReference>
<evidence type="ECO:0000259" key="2">
    <source>
        <dbReference type="PROSITE" id="PS50076"/>
    </source>
</evidence>
<dbReference type="HOGENOM" id="CLU_839841_0_0_1"/>
<comment type="caution">
    <text evidence="3">The sequence shown here is derived from an EMBL/GenBank/DDBJ whole genome shotgun (WGS) entry which is preliminary data.</text>
</comment>
<dbReference type="AlphaFoldDB" id="A0A0C2J2Q2"/>
<dbReference type="Gene3D" id="1.10.287.110">
    <property type="entry name" value="DnaJ domain"/>
    <property type="match status" value="1"/>
</dbReference>
<feature type="region of interest" description="Disordered" evidence="1">
    <location>
        <begin position="82"/>
        <end position="127"/>
    </location>
</feature>
<dbReference type="PANTHER" id="PTHR43948">
    <property type="entry name" value="DNAJ HOMOLOG SUBFAMILY B"/>
    <property type="match status" value="1"/>
</dbReference>
<feature type="domain" description="J" evidence="2">
    <location>
        <begin position="6"/>
        <end position="71"/>
    </location>
</feature>
<dbReference type="Pfam" id="PF00226">
    <property type="entry name" value="DnaJ"/>
    <property type="match status" value="1"/>
</dbReference>
<dbReference type="GeneID" id="63675121"/>
<dbReference type="EMBL" id="AWTV01000007">
    <property type="protein sequence ID" value="KIH91367.1"/>
    <property type="molecule type" value="Genomic_DNA"/>
</dbReference>
<dbReference type="GO" id="GO:0044183">
    <property type="term" value="F:protein folding chaperone"/>
    <property type="evidence" value="ECO:0007669"/>
    <property type="project" value="TreeGrafter"/>
</dbReference>